<proteinExistence type="inferred from homology"/>
<feature type="domain" description="GtrA/DPMS transmembrane" evidence="7">
    <location>
        <begin position="11"/>
        <end position="131"/>
    </location>
</feature>
<protein>
    <submittedName>
        <fullName evidence="8">GtrA family protein</fullName>
    </submittedName>
</protein>
<dbReference type="RefSeq" id="WP_349139676.1">
    <property type="nucleotide sequence ID" value="NZ_JBBMFT010000003.1"/>
</dbReference>
<evidence type="ECO:0000256" key="2">
    <source>
        <dbReference type="ARBA" id="ARBA00009399"/>
    </source>
</evidence>
<dbReference type="InterPro" id="IPR007267">
    <property type="entry name" value="GtrA_DPMS_TM"/>
</dbReference>
<keyword evidence="5 6" id="KW-0472">Membrane</keyword>
<reference evidence="8 9" key="1">
    <citation type="submission" date="2024-03" db="EMBL/GenBank/DDBJ databases">
        <title>Human intestinal bacterial collection.</title>
        <authorList>
            <person name="Pauvert C."/>
            <person name="Hitch T.C.A."/>
            <person name="Clavel T."/>
        </authorList>
    </citation>
    <scope>NUCLEOTIDE SEQUENCE [LARGE SCALE GENOMIC DNA]</scope>
    <source>
        <strain evidence="8 9">CLA-AP-H34</strain>
    </source>
</reference>
<feature type="transmembrane region" description="Helical" evidence="6">
    <location>
        <begin position="12"/>
        <end position="31"/>
    </location>
</feature>
<accession>A0ABV1EPS1</accession>
<dbReference type="PANTHER" id="PTHR38459">
    <property type="entry name" value="PROPHAGE BACTOPRENOL-LINKED GLUCOSE TRANSLOCASE HOMOLOG"/>
    <property type="match status" value="1"/>
</dbReference>
<dbReference type="Pfam" id="PF04138">
    <property type="entry name" value="GtrA_DPMS_TM"/>
    <property type="match status" value="1"/>
</dbReference>
<comment type="caution">
    <text evidence="8">The sequence shown here is derived from an EMBL/GenBank/DDBJ whole genome shotgun (WGS) entry which is preliminary data.</text>
</comment>
<feature type="transmembrane region" description="Helical" evidence="6">
    <location>
        <begin position="105"/>
        <end position="124"/>
    </location>
</feature>
<dbReference type="PANTHER" id="PTHR38459:SF1">
    <property type="entry name" value="PROPHAGE BACTOPRENOL-LINKED GLUCOSE TRANSLOCASE HOMOLOG"/>
    <property type="match status" value="1"/>
</dbReference>
<evidence type="ECO:0000256" key="5">
    <source>
        <dbReference type="ARBA" id="ARBA00023136"/>
    </source>
</evidence>
<evidence type="ECO:0000256" key="6">
    <source>
        <dbReference type="SAM" id="Phobius"/>
    </source>
</evidence>
<feature type="transmembrane region" description="Helical" evidence="6">
    <location>
        <begin position="37"/>
        <end position="60"/>
    </location>
</feature>
<name>A0ABV1EPS1_9FIRM</name>
<keyword evidence="4 6" id="KW-1133">Transmembrane helix</keyword>
<dbReference type="Proteomes" id="UP001440599">
    <property type="component" value="Unassembled WGS sequence"/>
</dbReference>
<evidence type="ECO:0000256" key="3">
    <source>
        <dbReference type="ARBA" id="ARBA00022692"/>
    </source>
</evidence>
<organism evidence="8 9">
    <name type="scientific">Flavonifractor hominis</name>
    <dbReference type="NCBI Taxonomy" id="3133178"/>
    <lineage>
        <taxon>Bacteria</taxon>
        <taxon>Bacillati</taxon>
        <taxon>Bacillota</taxon>
        <taxon>Clostridia</taxon>
        <taxon>Eubacteriales</taxon>
        <taxon>Oscillospiraceae</taxon>
        <taxon>Flavonifractor</taxon>
    </lineage>
</organism>
<comment type="subcellular location">
    <subcellularLocation>
        <location evidence="1">Membrane</location>
        <topology evidence="1">Multi-pass membrane protein</topology>
    </subcellularLocation>
</comment>
<comment type="similarity">
    <text evidence="2">Belongs to the GtrA family.</text>
</comment>
<gene>
    <name evidence="8" type="ORF">WMO45_06145</name>
</gene>
<evidence type="ECO:0000313" key="8">
    <source>
        <dbReference type="EMBL" id="MEQ2456099.1"/>
    </source>
</evidence>
<sequence length="155" mass="16920">MARLIDKSIPKFLLVGVLNTLVGAGVMFLLFNVAGWGYWSASAANYLVGGVVSFFLNKYFTFQNRERSLTQVVRFVVTVAVCWVVAYAIAKPLVLWALSGQSEPVQTNIAMLVGMCLYTGLNYFGQRFFAFAQRSGGADASPGRSGEKENKEGTP</sequence>
<evidence type="ECO:0000256" key="1">
    <source>
        <dbReference type="ARBA" id="ARBA00004141"/>
    </source>
</evidence>
<feature type="transmembrane region" description="Helical" evidence="6">
    <location>
        <begin position="72"/>
        <end position="90"/>
    </location>
</feature>
<evidence type="ECO:0000313" key="9">
    <source>
        <dbReference type="Proteomes" id="UP001440599"/>
    </source>
</evidence>
<keyword evidence="9" id="KW-1185">Reference proteome</keyword>
<evidence type="ECO:0000256" key="4">
    <source>
        <dbReference type="ARBA" id="ARBA00022989"/>
    </source>
</evidence>
<evidence type="ECO:0000259" key="7">
    <source>
        <dbReference type="Pfam" id="PF04138"/>
    </source>
</evidence>
<keyword evidence="3 6" id="KW-0812">Transmembrane</keyword>
<dbReference type="InterPro" id="IPR051401">
    <property type="entry name" value="GtrA_CellWall_Glycosyl"/>
</dbReference>
<dbReference type="EMBL" id="JBBMFT010000003">
    <property type="protein sequence ID" value="MEQ2456099.1"/>
    <property type="molecule type" value="Genomic_DNA"/>
</dbReference>